<keyword evidence="3" id="KW-1185">Reference proteome</keyword>
<dbReference type="Pfam" id="PF25148">
    <property type="entry name" value="DUF7824"/>
    <property type="match status" value="1"/>
</dbReference>
<accession>A0A919RFL7</accession>
<organism evidence="2 3">
    <name type="scientific">Sinosporangium siamense</name>
    <dbReference type="NCBI Taxonomy" id="1367973"/>
    <lineage>
        <taxon>Bacteria</taxon>
        <taxon>Bacillati</taxon>
        <taxon>Actinomycetota</taxon>
        <taxon>Actinomycetes</taxon>
        <taxon>Streptosporangiales</taxon>
        <taxon>Streptosporangiaceae</taxon>
        <taxon>Sinosporangium</taxon>
    </lineage>
</organism>
<dbReference type="AlphaFoldDB" id="A0A919RFL7"/>
<comment type="caution">
    <text evidence="2">The sequence shown here is derived from an EMBL/GenBank/DDBJ whole genome shotgun (WGS) entry which is preliminary data.</text>
</comment>
<dbReference type="Proteomes" id="UP000606172">
    <property type="component" value="Unassembled WGS sequence"/>
</dbReference>
<dbReference type="InterPro" id="IPR056726">
    <property type="entry name" value="DUF7824"/>
</dbReference>
<feature type="domain" description="DUF7824" evidence="1">
    <location>
        <begin position="564"/>
        <end position="650"/>
    </location>
</feature>
<sequence>MDAWQVVRDCIDAQDRARLIKAVSALSEDERREVGAWLPGYLKEKRAEGERARRWLWRGAAVWRIAGAACLSGAAQVAAWLNRRDLPEEFPRGKGNEHTVLTRVLLARPEKWRRDLAVRLVSGLRLPRGGRGAVAGWDLAVALVRATGVEPPENDAFVAEWVLRLGDRHGFKSGVAQGQAGGQESFERFAVERALRDPLLDHMVERLFRADGVAAGLEEQIWGAETGSSISILTALSAIGRLKRQALLDGCVGRMLGGGERSEVEPFGRLWEALEPSTAEIPARDLVRLLPASPVSVAEIAVTALRRLDDERSLDDDFFAEAVAALAFRPERKLVGLALTWVGHAVRMAPRRADAGLAAVAAVLGHEMINVQERAVKLAVRLAKIAGESGRAAIREAAPMVPGEMRARLAAAYGDIPVETGRETALESVAVPAPVLMVTAPPALGPPLGSPDEVVRELTSLSWDSTWSTMERVLAGLVEWTHRDRPAMCEALRPWRATAWPEPVAGYPYSDYTLIGLDEGWHSLLRRLALAIVSPADSAHVTATVPDVRLRRSERLPFDVFGDRRVRELVLLVESGGTMPLLLATPTSGTGHIDPDTLVARMRALEAAGADPLEADFHQALLRLPRSIAPAALTRASALTSPRGRELASWLAAGGIPDPEVRCLIKQHNNSWHRGIRSRVVSPEAALPDPIRQVLTFHSSDESGIPIQSVYSWPAMAPSHREVVAAYPAQFLTAFTDYSDPHTAVLLSLAQTDGPVGQAMATALVAGMGHARHEERAWAVEALVTLVARDQAPTREIAEAVVTLVEADFVKLNRVAAALDAAIDGGAAVVVWEILAEVLTRFLPQPGTKPRTALSDLLAVATRAVTQTGPSTAPAPPALATAAGRPATSRFAQEARRLHHTLAGFAVE</sequence>
<evidence type="ECO:0000259" key="1">
    <source>
        <dbReference type="Pfam" id="PF25148"/>
    </source>
</evidence>
<name>A0A919RFL7_9ACTN</name>
<gene>
    <name evidence="2" type="ORF">Ssi02_17450</name>
</gene>
<evidence type="ECO:0000313" key="2">
    <source>
        <dbReference type="EMBL" id="GII91514.1"/>
    </source>
</evidence>
<reference evidence="2" key="1">
    <citation type="submission" date="2021-01" db="EMBL/GenBank/DDBJ databases">
        <title>Whole genome shotgun sequence of Sinosporangium siamense NBRC 109515.</title>
        <authorList>
            <person name="Komaki H."/>
            <person name="Tamura T."/>
        </authorList>
    </citation>
    <scope>NUCLEOTIDE SEQUENCE</scope>
    <source>
        <strain evidence="2">NBRC 109515</strain>
    </source>
</reference>
<evidence type="ECO:0000313" key="3">
    <source>
        <dbReference type="Proteomes" id="UP000606172"/>
    </source>
</evidence>
<proteinExistence type="predicted"/>
<dbReference type="RefSeq" id="WP_204023108.1">
    <property type="nucleotide sequence ID" value="NZ_BOOW01000010.1"/>
</dbReference>
<protein>
    <recommendedName>
        <fullName evidence="1">DUF7824 domain-containing protein</fullName>
    </recommendedName>
</protein>
<dbReference type="EMBL" id="BOOW01000010">
    <property type="protein sequence ID" value="GII91514.1"/>
    <property type="molecule type" value="Genomic_DNA"/>
</dbReference>